<comment type="similarity">
    <text evidence="2">Belongs to the HMG-CoA lyase family.</text>
</comment>
<dbReference type="EC" id="4.1.3.4" evidence="3"/>
<dbReference type="GO" id="GO:0004419">
    <property type="term" value="F:hydroxymethylglutaryl-CoA lyase activity"/>
    <property type="evidence" value="ECO:0007669"/>
    <property type="project" value="UniProtKB-EC"/>
</dbReference>
<dbReference type="EMBL" id="OC867396">
    <property type="protein sequence ID" value="CAD7633489.1"/>
    <property type="molecule type" value="Genomic_DNA"/>
</dbReference>
<dbReference type="GO" id="GO:0006552">
    <property type="term" value="P:L-leucine catabolic process"/>
    <property type="evidence" value="ECO:0007669"/>
    <property type="project" value="TreeGrafter"/>
</dbReference>
<dbReference type="InterPro" id="IPR013785">
    <property type="entry name" value="Aldolase_TIM"/>
</dbReference>
<dbReference type="UniPathway" id="UPA00896">
    <property type="reaction ID" value="UER00863"/>
</dbReference>
<dbReference type="GO" id="GO:0046872">
    <property type="term" value="F:metal ion binding"/>
    <property type="evidence" value="ECO:0007669"/>
    <property type="project" value="UniProtKB-KW"/>
</dbReference>
<feature type="domain" description="Pyruvate carboxyltransferase" evidence="7">
    <location>
        <begin position="11"/>
        <end position="281"/>
    </location>
</feature>
<evidence type="ECO:0000256" key="5">
    <source>
        <dbReference type="ARBA" id="ARBA00023239"/>
    </source>
</evidence>
<dbReference type="PANTHER" id="PTHR42738:SF7">
    <property type="entry name" value="HYDROXYMETHYLGLUTARYL-COA LYASE"/>
    <property type="match status" value="1"/>
</dbReference>
<dbReference type="InterPro" id="IPR000891">
    <property type="entry name" value="PYR_CT"/>
</dbReference>
<evidence type="ECO:0000259" key="7">
    <source>
        <dbReference type="PROSITE" id="PS50991"/>
    </source>
</evidence>
<organism evidence="8">
    <name type="scientific">Medioppia subpectinata</name>
    <dbReference type="NCBI Taxonomy" id="1979941"/>
    <lineage>
        <taxon>Eukaryota</taxon>
        <taxon>Metazoa</taxon>
        <taxon>Ecdysozoa</taxon>
        <taxon>Arthropoda</taxon>
        <taxon>Chelicerata</taxon>
        <taxon>Arachnida</taxon>
        <taxon>Acari</taxon>
        <taxon>Acariformes</taxon>
        <taxon>Sarcoptiformes</taxon>
        <taxon>Oribatida</taxon>
        <taxon>Brachypylina</taxon>
        <taxon>Oppioidea</taxon>
        <taxon>Oppiidae</taxon>
        <taxon>Medioppia</taxon>
    </lineage>
</organism>
<dbReference type="FunFam" id="3.20.20.70:FF:000201">
    <property type="entry name" value="Hydroxymethylglutaryl-CoA lyase"/>
    <property type="match status" value="1"/>
</dbReference>
<dbReference type="AlphaFoldDB" id="A0A7R9L1Q9"/>
<keyword evidence="9" id="KW-1185">Reference proteome</keyword>
<dbReference type="Proteomes" id="UP000759131">
    <property type="component" value="Unassembled WGS sequence"/>
</dbReference>
<evidence type="ECO:0000256" key="6">
    <source>
        <dbReference type="ARBA" id="ARBA00049877"/>
    </source>
</evidence>
<evidence type="ECO:0000256" key="1">
    <source>
        <dbReference type="ARBA" id="ARBA00005143"/>
    </source>
</evidence>
<evidence type="ECO:0000313" key="9">
    <source>
        <dbReference type="Proteomes" id="UP000759131"/>
    </source>
</evidence>
<comment type="pathway">
    <text evidence="1">Metabolic intermediate metabolism; (S)-3-hydroxy-3-methylglutaryl-CoA degradation; acetoacetate from (S)-3-hydroxy-3-methylglutaryl-CoA: step 1/1.</text>
</comment>
<sequence length="314" mass="33576">VSATNRYPSFVKIVEVGPRDGLQNEKEYVPPNTKIEFISRLSQTGLSVVEATAFVSPKWVPQMADHSQVFSTVVNKLGNNSINYPVLVPNTKGLDDAIRAGVKEIAVFTTVSETFCKTNVNCSIAESLLRIEEVINTALKNDIKVRGYISCCLGCPYEGSISSAKVAQLAHKLYQMGCYEISLGDTIGVGTPATMRALLEDVLKLIPVDVVAVHCHDTYGQALANILTALEYGVATVDSSVAGLGGCPFAKGATGNVATEDVVYMLHGMGIKTGVDLPKLMEAGTYICNALKKQTNSKVGRATHSKTCGHTDQQ</sequence>
<evidence type="ECO:0000256" key="2">
    <source>
        <dbReference type="ARBA" id="ARBA00009405"/>
    </source>
</evidence>
<evidence type="ECO:0000256" key="3">
    <source>
        <dbReference type="ARBA" id="ARBA00012910"/>
    </source>
</evidence>
<evidence type="ECO:0000313" key="8">
    <source>
        <dbReference type="EMBL" id="CAD7633489.1"/>
    </source>
</evidence>
<keyword evidence="4" id="KW-0479">Metal-binding</keyword>
<dbReference type="Gene3D" id="3.20.20.70">
    <property type="entry name" value="Aldolase class I"/>
    <property type="match status" value="1"/>
</dbReference>
<comment type="catalytic activity">
    <reaction evidence="6">
        <text>(3S)-3-hydroxy-3-methylglutaryl-CoA = acetoacetate + acetyl-CoA</text>
        <dbReference type="Rhea" id="RHEA:24404"/>
        <dbReference type="ChEBI" id="CHEBI:13705"/>
        <dbReference type="ChEBI" id="CHEBI:43074"/>
        <dbReference type="ChEBI" id="CHEBI:57288"/>
        <dbReference type="EC" id="4.1.3.4"/>
    </reaction>
</comment>
<keyword evidence="5" id="KW-0456">Lyase</keyword>
<dbReference type="NCBIfam" id="NF004283">
    <property type="entry name" value="PRK05692.1"/>
    <property type="match status" value="1"/>
</dbReference>
<reference evidence="8" key="1">
    <citation type="submission" date="2020-11" db="EMBL/GenBank/DDBJ databases">
        <authorList>
            <person name="Tran Van P."/>
        </authorList>
    </citation>
    <scope>NUCLEOTIDE SEQUENCE</scope>
</reference>
<dbReference type="InterPro" id="IPR043594">
    <property type="entry name" value="HMGL"/>
</dbReference>
<gene>
    <name evidence="8" type="ORF">OSB1V03_LOCUS13886</name>
</gene>
<dbReference type="PANTHER" id="PTHR42738">
    <property type="entry name" value="HYDROXYMETHYLGLUTARYL-COA LYASE"/>
    <property type="match status" value="1"/>
</dbReference>
<dbReference type="CDD" id="cd07938">
    <property type="entry name" value="DRE_TIM_HMGL"/>
    <property type="match status" value="1"/>
</dbReference>
<dbReference type="Pfam" id="PF00682">
    <property type="entry name" value="HMGL-like"/>
    <property type="match status" value="1"/>
</dbReference>
<accession>A0A7R9L1Q9</accession>
<dbReference type="OrthoDB" id="1905920at2759"/>
<name>A0A7R9L1Q9_9ACAR</name>
<protein>
    <recommendedName>
        <fullName evidence="3">hydroxymethylglutaryl-CoA lyase</fullName>
        <ecNumber evidence="3">4.1.3.4</ecNumber>
    </recommendedName>
</protein>
<feature type="non-terminal residue" evidence="8">
    <location>
        <position position="314"/>
    </location>
</feature>
<dbReference type="GO" id="GO:0046951">
    <property type="term" value="P:ketone body biosynthetic process"/>
    <property type="evidence" value="ECO:0007669"/>
    <property type="project" value="TreeGrafter"/>
</dbReference>
<dbReference type="EMBL" id="CAJPIZ010012821">
    <property type="protein sequence ID" value="CAG2113919.1"/>
    <property type="molecule type" value="Genomic_DNA"/>
</dbReference>
<proteinExistence type="inferred from homology"/>
<evidence type="ECO:0000256" key="4">
    <source>
        <dbReference type="ARBA" id="ARBA00022723"/>
    </source>
</evidence>
<dbReference type="PROSITE" id="PS50991">
    <property type="entry name" value="PYR_CT"/>
    <property type="match status" value="1"/>
</dbReference>
<dbReference type="SUPFAM" id="SSF51569">
    <property type="entry name" value="Aldolase"/>
    <property type="match status" value="1"/>
</dbReference>